<protein>
    <submittedName>
        <fullName evidence="1">Homing endonuclease</fullName>
    </submittedName>
</protein>
<dbReference type="GO" id="GO:0004519">
    <property type="term" value="F:endonuclease activity"/>
    <property type="evidence" value="ECO:0007669"/>
    <property type="project" value="UniProtKB-KW"/>
</dbReference>
<keyword evidence="1" id="KW-0255">Endonuclease</keyword>
<dbReference type="SUPFAM" id="SSF54060">
    <property type="entry name" value="His-Me finger endonucleases"/>
    <property type="match status" value="1"/>
</dbReference>
<accession>A0A8S5QJK1</accession>
<dbReference type="EMBL" id="BK015675">
    <property type="protein sequence ID" value="DAE19431.1"/>
    <property type="molecule type" value="Genomic_DNA"/>
</dbReference>
<keyword evidence="1" id="KW-0378">Hydrolase</keyword>
<evidence type="ECO:0000313" key="1">
    <source>
        <dbReference type="EMBL" id="DAE19431.1"/>
    </source>
</evidence>
<dbReference type="InterPro" id="IPR016177">
    <property type="entry name" value="DNA-bd_dom_sf"/>
</dbReference>
<name>A0A8S5QJK1_9CAUD</name>
<sequence>MGNLVFFADAEDIPLFSMWSWHLDYKGYAAGGSGSNGKMYKAHKLIFQSAPGEVCDHISRNRKDNRKCNLRSVSYVENNRNRSLSVSNKSGRKGVFFDKGNHSWRAVIGVGGKNKYLGSYKTFEEALAARETAEILLDWNGAPK</sequence>
<dbReference type="SUPFAM" id="SSF54171">
    <property type="entry name" value="DNA-binding domain"/>
    <property type="match status" value="1"/>
</dbReference>
<dbReference type="Gene3D" id="3.90.75.20">
    <property type="match status" value="1"/>
</dbReference>
<dbReference type="GO" id="GO:0003677">
    <property type="term" value="F:DNA binding"/>
    <property type="evidence" value="ECO:0007669"/>
    <property type="project" value="InterPro"/>
</dbReference>
<reference evidence="1" key="1">
    <citation type="journal article" date="2021" name="Proc. Natl. Acad. Sci. U.S.A.">
        <title>A Catalog of Tens of Thousands of Viruses from Human Metagenomes Reveals Hidden Associations with Chronic Diseases.</title>
        <authorList>
            <person name="Tisza M.J."/>
            <person name="Buck C.B."/>
        </authorList>
    </citation>
    <scope>NUCLEOTIDE SEQUENCE</scope>
    <source>
        <strain evidence="1">CtyDR6</strain>
    </source>
</reference>
<keyword evidence="1" id="KW-0540">Nuclease</keyword>
<organism evidence="1">
    <name type="scientific">Podoviridae sp. ctyDR6</name>
    <dbReference type="NCBI Taxonomy" id="2825288"/>
    <lineage>
        <taxon>Viruses</taxon>
        <taxon>Duplodnaviria</taxon>
        <taxon>Heunggongvirae</taxon>
        <taxon>Uroviricota</taxon>
        <taxon>Caudoviricetes</taxon>
    </lineage>
</organism>
<proteinExistence type="predicted"/>
<dbReference type="InterPro" id="IPR044925">
    <property type="entry name" value="His-Me_finger_sf"/>
</dbReference>